<gene>
    <name evidence="3" type="ORF">BJN34_36390</name>
</gene>
<name>A0A1U9V3Z8_CUPNE</name>
<dbReference type="Pfam" id="PF01526">
    <property type="entry name" value="DDE_Tnp_Tn3"/>
    <property type="match status" value="1"/>
</dbReference>
<proteinExistence type="predicted"/>
<dbReference type="EMBL" id="CP017759">
    <property type="protein sequence ID" value="AQV99357.1"/>
    <property type="molecule type" value="Genomic_DNA"/>
</dbReference>
<dbReference type="InterPro" id="IPR002513">
    <property type="entry name" value="Tn3_Tnp_DDE_dom"/>
</dbReference>
<dbReference type="AlphaFoldDB" id="A0A1U9V3Z8"/>
<evidence type="ECO:0000259" key="2">
    <source>
        <dbReference type="Pfam" id="PF01526"/>
    </source>
</evidence>
<dbReference type="GO" id="GO:0004803">
    <property type="term" value="F:transposase activity"/>
    <property type="evidence" value="ECO:0007669"/>
    <property type="project" value="InterPro"/>
</dbReference>
<dbReference type="KEGG" id="cuh:BJN34_36390"/>
<accession>A0A1U9V3Z8</accession>
<geneLocation type="plasmid" evidence="4">
    <name>penh92</name>
</geneLocation>
<evidence type="ECO:0000313" key="3">
    <source>
        <dbReference type="EMBL" id="AQV99357.1"/>
    </source>
</evidence>
<reference evidence="4" key="1">
    <citation type="submission" date="2017-02" db="EMBL/GenBank/DDBJ databases">
        <title>Complete genome sequence of Cupriavidus necator strain NH9, a 3-chlorobenzoate degrader.</title>
        <authorList>
            <person name="Moriuchi R."/>
            <person name="Dohra H."/>
            <person name="Ogawa N."/>
        </authorList>
    </citation>
    <scope>NUCLEOTIDE SEQUENCE [LARGE SCALE GENOMIC DNA]</scope>
    <source>
        <strain evidence="4">NH9</strain>
        <plasmid evidence="4">penh92</plasmid>
    </source>
</reference>
<keyword evidence="3" id="KW-0614">Plasmid</keyword>
<dbReference type="Proteomes" id="UP000189627">
    <property type="component" value="Plasmid pENH92"/>
</dbReference>
<dbReference type="GO" id="GO:0006313">
    <property type="term" value="P:DNA transposition"/>
    <property type="evidence" value="ECO:0007669"/>
    <property type="project" value="InterPro"/>
</dbReference>
<feature type="region of interest" description="Disordered" evidence="1">
    <location>
        <begin position="1"/>
        <end position="21"/>
    </location>
</feature>
<evidence type="ECO:0000313" key="4">
    <source>
        <dbReference type="Proteomes" id="UP000189627"/>
    </source>
</evidence>
<protein>
    <recommendedName>
        <fullName evidence="2">Tn3 transposase DDE domain-containing protein</fullName>
    </recommendedName>
</protein>
<feature type="domain" description="Tn3 transposase DDE" evidence="2">
    <location>
        <begin position="123"/>
        <end position="261"/>
    </location>
</feature>
<evidence type="ECO:0000256" key="1">
    <source>
        <dbReference type="SAM" id="MobiDB-lite"/>
    </source>
</evidence>
<sequence>MGNQARPARPRTTSLAPSALTDGGGHIVAKLGHQHRPTESGLADIRLVVLPILPDERPVVGTVLRDIGTIAVSLLRGAQLVDVAGRPDRPPVSETDLLGAASENGEYCTTRASPLSTSSKWFRFSALLHRLVGTASAKNKLYFAFRELGRVVRTLFLLKYLNEPELRRTIHAATNKSEQFNDFAQWLMFGGDGTIAENVRHEQRKVIKYNHLVANMVILYNVQWMTRKLKDLQEKGHPVDAEVLRVLSPYRREHINRLGDYLLDLQRRATPLDPTIDFLFKSAA</sequence>
<organism evidence="3 4">
    <name type="scientific">Cupriavidus necator</name>
    <name type="common">Alcaligenes eutrophus</name>
    <name type="synonym">Ralstonia eutropha</name>
    <dbReference type="NCBI Taxonomy" id="106590"/>
    <lineage>
        <taxon>Bacteria</taxon>
        <taxon>Pseudomonadati</taxon>
        <taxon>Pseudomonadota</taxon>
        <taxon>Betaproteobacteria</taxon>
        <taxon>Burkholderiales</taxon>
        <taxon>Burkholderiaceae</taxon>
        <taxon>Cupriavidus</taxon>
    </lineage>
</organism>